<dbReference type="Proteomes" id="UP001067231">
    <property type="component" value="Unassembled WGS sequence"/>
</dbReference>
<dbReference type="AlphaFoldDB" id="A0A9D5HXQ7"/>
<dbReference type="InterPro" id="IPR013088">
    <property type="entry name" value="Znf_NHR/GATA"/>
</dbReference>
<sequence length="520" mass="55565">MSISANVMSTEMAPELNNTKVSDPTQDSMLICSESDKLLSQNIPDSPPTMFISANSSPGCNIVNERDDSFSGLSNFYSIFTKISEEIKNKDIIPTSCFSNGESASGNFGVGSGFPPYNPITGSQLLPPSLVNNTQTGSSNGLNSFGMNEGLKPKLDFSSGQFPFSGSPLEFNMLNAYYQQMALYSQMVMAMYSPIMAGGYGMLGAPPGSPNYFMSPSYAGWPANSGVNPGSSSGSGPTAYSLFDLQNNASQAPNMVSLASLSQLPCSGAVLNTNLSPSSNIIIGQGTHANVQSMNRAGVSNGQISAGSSPIHSSQSIPSSMLSPIHTSQSSNPRSSLSCFSGGYEISKSLGDWASKICLRQDSRKSEKTRKSIKSTIGGRRKIDKSSAICIVCGTTQTSQWRFLNLGEIHTSTKDENSPSLKQEPDSALSSSSSKVSSTPEAKSSSATLPSIYVDKQICCNACYMKYDRNRPRYRNGKKVPPPLPPYLYSQNQYAATTKQSGVDEHSSYKQETPYIQSEC</sequence>
<dbReference type="GO" id="GO:0006355">
    <property type="term" value="P:regulation of DNA-templated transcription"/>
    <property type="evidence" value="ECO:0007669"/>
    <property type="project" value="InterPro"/>
</dbReference>
<reference evidence="2" key="1">
    <citation type="submission" date="2022-10" db="EMBL/GenBank/DDBJ databases">
        <title>Adaptive evolution leads to modifications in subtelomeric GC content in a zoonotic Cryptosporidium species.</title>
        <authorList>
            <person name="Li J."/>
            <person name="Feng Y."/>
            <person name="Xiao L."/>
        </authorList>
    </citation>
    <scope>NUCLEOTIDE SEQUENCE</scope>
    <source>
        <strain evidence="2">33844</strain>
    </source>
</reference>
<protein>
    <recommendedName>
        <fullName evidence="3">GATA-type domain-containing protein</fullName>
    </recommendedName>
</protein>
<feature type="region of interest" description="Disordered" evidence="1">
    <location>
        <begin position="412"/>
        <end position="443"/>
    </location>
</feature>
<evidence type="ECO:0000256" key="1">
    <source>
        <dbReference type="SAM" id="MobiDB-lite"/>
    </source>
</evidence>
<feature type="compositionally biased region" description="Polar residues" evidence="1">
    <location>
        <begin position="16"/>
        <end position="25"/>
    </location>
</feature>
<evidence type="ECO:0008006" key="3">
    <source>
        <dbReference type="Google" id="ProtNLM"/>
    </source>
</evidence>
<accession>A0A9D5HXQ7</accession>
<feature type="compositionally biased region" description="Low complexity" evidence="1">
    <location>
        <begin position="304"/>
        <end position="325"/>
    </location>
</feature>
<organism evidence="2">
    <name type="scientific">Cryptosporidium canis</name>
    <dbReference type="NCBI Taxonomy" id="195482"/>
    <lineage>
        <taxon>Eukaryota</taxon>
        <taxon>Sar</taxon>
        <taxon>Alveolata</taxon>
        <taxon>Apicomplexa</taxon>
        <taxon>Conoidasida</taxon>
        <taxon>Coccidia</taxon>
        <taxon>Eucoccidiorida</taxon>
        <taxon>Eimeriorina</taxon>
        <taxon>Cryptosporidiidae</taxon>
        <taxon>Cryptosporidium</taxon>
    </lineage>
</organism>
<dbReference type="EMBL" id="JAPCXC010000025">
    <property type="protein sequence ID" value="KAJ1610308.1"/>
    <property type="molecule type" value="Genomic_DNA"/>
</dbReference>
<proteinExistence type="predicted"/>
<feature type="compositionally biased region" description="Low complexity" evidence="1">
    <location>
        <begin position="427"/>
        <end position="443"/>
    </location>
</feature>
<gene>
    <name evidence="2" type="ORF">OJ253_1242</name>
</gene>
<dbReference type="GO" id="GO:0008270">
    <property type="term" value="F:zinc ion binding"/>
    <property type="evidence" value="ECO:0007669"/>
    <property type="project" value="InterPro"/>
</dbReference>
<feature type="region of interest" description="Disordered" evidence="1">
    <location>
        <begin position="497"/>
        <end position="520"/>
    </location>
</feature>
<evidence type="ECO:0000313" key="2">
    <source>
        <dbReference type="EMBL" id="KAJ1610308.1"/>
    </source>
</evidence>
<comment type="caution">
    <text evidence="2">The sequence shown here is derived from an EMBL/GenBank/DDBJ whole genome shotgun (WGS) entry which is preliminary data.</text>
</comment>
<name>A0A9D5HXQ7_9CRYT</name>
<feature type="compositionally biased region" description="Polar residues" evidence="1">
    <location>
        <begin position="510"/>
        <end position="520"/>
    </location>
</feature>
<dbReference type="Gene3D" id="3.30.50.10">
    <property type="entry name" value="Erythroid Transcription Factor GATA-1, subunit A"/>
    <property type="match status" value="1"/>
</dbReference>
<feature type="region of interest" description="Disordered" evidence="1">
    <location>
        <begin position="1"/>
        <end position="25"/>
    </location>
</feature>
<feature type="region of interest" description="Disordered" evidence="1">
    <location>
        <begin position="301"/>
        <end position="334"/>
    </location>
</feature>
<dbReference type="OrthoDB" id="343345at2759"/>